<evidence type="ECO:0000313" key="15">
    <source>
        <dbReference type="EMBL" id="KAL2103397.1"/>
    </source>
</evidence>
<dbReference type="Pfam" id="PF00020">
    <property type="entry name" value="TNFR_c6"/>
    <property type="match status" value="2"/>
</dbReference>
<reference evidence="15 16" key="1">
    <citation type="submission" date="2024-09" db="EMBL/GenBank/DDBJ databases">
        <title>A chromosome-level genome assembly of Gray's grenadier anchovy, Coilia grayii.</title>
        <authorList>
            <person name="Fu Z."/>
        </authorList>
    </citation>
    <scope>NUCLEOTIDE SEQUENCE [LARGE SCALE GENOMIC DNA]</scope>
    <source>
        <strain evidence="15">G4</strain>
        <tissue evidence="15">Muscle</tissue>
    </source>
</reference>
<evidence type="ECO:0000256" key="2">
    <source>
        <dbReference type="ARBA" id="ARBA00022553"/>
    </source>
</evidence>
<keyword evidence="3" id="KW-0945">Host-virus interaction</keyword>
<dbReference type="Gene3D" id="2.10.50.10">
    <property type="entry name" value="Tumor Necrosis Factor Receptor, subunit A, domain 2"/>
    <property type="match status" value="3"/>
</dbReference>
<protein>
    <recommendedName>
        <fullName evidence="14">TNFR-Cys domain-containing protein</fullName>
    </recommendedName>
</protein>
<dbReference type="PROSITE" id="PS50050">
    <property type="entry name" value="TNFR_NGFR_2"/>
    <property type="match status" value="2"/>
</dbReference>
<feature type="disulfide bond" evidence="12">
    <location>
        <begin position="19"/>
        <end position="32"/>
    </location>
</feature>
<evidence type="ECO:0000256" key="5">
    <source>
        <dbReference type="ARBA" id="ARBA00022729"/>
    </source>
</evidence>
<evidence type="ECO:0000256" key="12">
    <source>
        <dbReference type="PROSITE-ProRule" id="PRU00206"/>
    </source>
</evidence>
<dbReference type="InterPro" id="IPR001368">
    <property type="entry name" value="TNFR/NGFR_Cys_rich_reg"/>
</dbReference>
<keyword evidence="11" id="KW-0325">Glycoprotein</keyword>
<evidence type="ECO:0000256" key="11">
    <source>
        <dbReference type="ARBA" id="ARBA00023180"/>
    </source>
</evidence>
<feature type="disulfide bond" evidence="12">
    <location>
        <begin position="22"/>
        <end position="40"/>
    </location>
</feature>
<keyword evidence="7 13" id="KW-1133">Transmembrane helix</keyword>
<evidence type="ECO:0000256" key="8">
    <source>
        <dbReference type="ARBA" id="ARBA00023136"/>
    </source>
</evidence>
<dbReference type="PANTHER" id="PTHR46838:SF1">
    <property type="entry name" value="TUMOR NECROSIS FACTOR RECEPTOR SUPERFAMILY MEMBER 14"/>
    <property type="match status" value="1"/>
</dbReference>
<feature type="domain" description="TNFR-Cys" evidence="14">
    <location>
        <begin position="6"/>
        <end position="40"/>
    </location>
</feature>
<dbReference type="SMART" id="SM00208">
    <property type="entry name" value="TNFR"/>
    <property type="match status" value="4"/>
</dbReference>
<dbReference type="PROSITE" id="PS00652">
    <property type="entry name" value="TNFR_NGFR_1"/>
    <property type="match status" value="2"/>
</dbReference>
<evidence type="ECO:0000256" key="1">
    <source>
        <dbReference type="ARBA" id="ARBA00004479"/>
    </source>
</evidence>
<dbReference type="EMBL" id="JBHFQA010000001">
    <property type="protein sequence ID" value="KAL2103397.1"/>
    <property type="molecule type" value="Genomic_DNA"/>
</dbReference>
<accession>A0ABD1KW67</accession>
<feature type="repeat" description="TNFR-Cys" evidence="12">
    <location>
        <begin position="42"/>
        <end position="84"/>
    </location>
</feature>
<dbReference type="CDD" id="cd13405">
    <property type="entry name" value="TNFRSF14_teleost"/>
    <property type="match status" value="1"/>
</dbReference>
<comment type="caution">
    <text evidence="15">The sequence shown here is derived from an EMBL/GenBank/DDBJ whole genome shotgun (WGS) entry which is preliminary data.</text>
</comment>
<name>A0ABD1KW67_9TELE</name>
<keyword evidence="2" id="KW-0597">Phosphoprotein</keyword>
<sequence length="229" mass="24934">MGVSVSCTAAEYEVKEQCCPMCNPGYRVVKHCTEYTSTTCDPCPSSTYTDTHGGLETCMMCTVCESSAGVRVKRKCSSTSDTLCEPLEGHYCTDPIQDGCRGAVEHTKCEPGQFIKHQGTASSDTVCEDCGNNTYSDGTFTSCRQHTQCDWEHVSQKGTSSSDSKCRNGVMIIITIILVAIPVVGTTVVCYIQRKCCQGRGEHGWMRGRFIPMTTEGESQSHPQADGQE</sequence>
<dbReference type="Proteomes" id="UP001591681">
    <property type="component" value="Unassembled WGS sequence"/>
</dbReference>
<keyword evidence="4 13" id="KW-0812">Transmembrane</keyword>
<comment type="subcellular location">
    <subcellularLocation>
        <location evidence="1">Membrane</location>
        <topology evidence="1">Single-pass type I membrane protein</topology>
    </subcellularLocation>
</comment>
<keyword evidence="6" id="KW-0677">Repeat</keyword>
<evidence type="ECO:0000256" key="4">
    <source>
        <dbReference type="ARBA" id="ARBA00022692"/>
    </source>
</evidence>
<gene>
    <name evidence="15" type="ORF">ACEWY4_000265</name>
</gene>
<evidence type="ECO:0000313" key="16">
    <source>
        <dbReference type="Proteomes" id="UP001591681"/>
    </source>
</evidence>
<proteinExistence type="predicted"/>
<evidence type="ECO:0000256" key="9">
    <source>
        <dbReference type="ARBA" id="ARBA00023157"/>
    </source>
</evidence>
<evidence type="ECO:0000256" key="10">
    <source>
        <dbReference type="ARBA" id="ARBA00023170"/>
    </source>
</evidence>
<dbReference type="GO" id="GO:0005886">
    <property type="term" value="C:plasma membrane"/>
    <property type="evidence" value="ECO:0007669"/>
    <property type="project" value="UniProtKB-ARBA"/>
</dbReference>
<feature type="repeat" description="TNFR-Cys" evidence="12">
    <location>
        <begin position="6"/>
        <end position="40"/>
    </location>
</feature>
<feature type="transmembrane region" description="Helical" evidence="13">
    <location>
        <begin position="170"/>
        <end position="192"/>
    </location>
</feature>
<evidence type="ECO:0000256" key="6">
    <source>
        <dbReference type="ARBA" id="ARBA00022737"/>
    </source>
</evidence>
<keyword evidence="5" id="KW-0732">Signal</keyword>
<comment type="caution">
    <text evidence="12">Lacks conserved residue(s) required for the propagation of feature annotation.</text>
</comment>
<evidence type="ECO:0000256" key="13">
    <source>
        <dbReference type="SAM" id="Phobius"/>
    </source>
</evidence>
<evidence type="ECO:0000259" key="14">
    <source>
        <dbReference type="PROSITE" id="PS50050"/>
    </source>
</evidence>
<feature type="domain" description="TNFR-Cys" evidence="14">
    <location>
        <begin position="42"/>
        <end position="84"/>
    </location>
</feature>
<evidence type="ECO:0000256" key="7">
    <source>
        <dbReference type="ARBA" id="ARBA00022989"/>
    </source>
</evidence>
<evidence type="ECO:0000256" key="3">
    <source>
        <dbReference type="ARBA" id="ARBA00022581"/>
    </source>
</evidence>
<dbReference type="SUPFAM" id="SSF57586">
    <property type="entry name" value="TNF receptor-like"/>
    <property type="match status" value="2"/>
</dbReference>
<dbReference type="FunFam" id="2.10.50.10:FF:000007">
    <property type="entry name" value="TNF receptor superfamily member 14"/>
    <property type="match status" value="1"/>
</dbReference>
<keyword evidence="9 12" id="KW-1015">Disulfide bond</keyword>
<keyword evidence="10" id="KW-0675">Receptor</keyword>
<dbReference type="FunFam" id="2.10.50.10:FF:000009">
    <property type="entry name" value="Tumor necrosis factor receptor superfamily member 14"/>
    <property type="match status" value="1"/>
</dbReference>
<keyword evidence="16" id="KW-1185">Reference proteome</keyword>
<keyword evidence="8 13" id="KW-0472">Membrane</keyword>
<dbReference type="AlphaFoldDB" id="A0ABD1KW67"/>
<feature type="disulfide bond" evidence="12">
    <location>
        <begin position="43"/>
        <end position="58"/>
    </location>
</feature>
<dbReference type="PANTHER" id="PTHR46838">
    <property type="entry name" value="TUMOR NECROSIS FACTOR RECEPTOR SUPERFAMILY MEMBER 14"/>
    <property type="match status" value="1"/>
</dbReference>
<organism evidence="15 16">
    <name type="scientific">Coilia grayii</name>
    <name type="common">Gray's grenadier anchovy</name>
    <dbReference type="NCBI Taxonomy" id="363190"/>
    <lineage>
        <taxon>Eukaryota</taxon>
        <taxon>Metazoa</taxon>
        <taxon>Chordata</taxon>
        <taxon>Craniata</taxon>
        <taxon>Vertebrata</taxon>
        <taxon>Euteleostomi</taxon>
        <taxon>Actinopterygii</taxon>
        <taxon>Neopterygii</taxon>
        <taxon>Teleostei</taxon>
        <taxon>Clupei</taxon>
        <taxon>Clupeiformes</taxon>
        <taxon>Clupeoidei</taxon>
        <taxon>Engraulidae</taxon>
        <taxon>Coilinae</taxon>
        <taxon>Coilia</taxon>
    </lineage>
</organism>